<keyword evidence="1" id="KW-0732">Signal</keyword>
<reference evidence="3 4" key="2">
    <citation type="journal article" date="2012" name="Stand. Genomic Sci.">
        <title>Complete genome sequence of the thermophilic sulfate-reducing ocean bacterium Thermodesulfatator indicus type strain (CIR29812(T)).</title>
        <authorList>
            <person name="Anderson I."/>
            <person name="Saunders E."/>
            <person name="Lapidus A."/>
            <person name="Nolan M."/>
            <person name="Lucas S."/>
            <person name="Tice H."/>
            <person name="Del Rio T.G."/>
            <person name="Cheng J.F."/>
            <person name="Han C."/>
            <person name="Tapia R."/>
            <person name="Goodwin L.A."/>
            <person name="Pitluck S."/>
            <person name="Liolios K."/>
            <person name="Mavromatis K."/>
            <person name="Pagani I."/>
            <person name="Ivanova N."/>
            <person name="Mikhailova N."/>
            <person name="Pati A."/>
            <person name="Chen A."/>
            <person name="Palaniappan K."/>
            <person name="Land M."/>
            <person name="Hauser L."/>
            <person name="Jeffries C.D."/>
            <person name="Chang Y.J."/>
            <person name="Brambilla E.M."/>
            <person name="Rohde M."/>
            <person name="Spring S."/>
            <person name="Goker M."/>
            <person name="Detter J.C."/>
            <person name="Woyke T."/>
            <person name="Bristow J."/>
            <person name="Eisen J.A."/>
            <person name="Markowitz V."/>
            <person name="Hugenholtz P."/>
            <person name="Kyrpides N.C."/>
            <person name="Klenk H.P."/>
        </authorList>
    </citation>
    <scope>NUCLEOTIDE SEQUENCE [LARGE SCALE GENOMIC DNA]</scope>
    <source>
        <strain evidence="4">DSM 15286 / JCM 11887 / CIR29812</strain>
    </source>
</reference>
<dbReference type="PaxDb" id="667014-Thein_1801"/>
<dbReference type="PANTHER" id="PTHR35038">
    <property type="entry name" value="DISSIMILATORY SULFITE REDUCTASE SIRA"/>
    <property type="match status" value="1"/>
</dbReference>
<dbReference type="SUPFAM" id="SSF48695">
    <property type="entry name" value="Multiheme cytochromes"/>
    <property type="match status" value="1"/>
</dbReference>
<accession>F8ABW5</accession>
<dbReference type="NCBIfam" id="TIGR01905">
    <property type="entry name" value="paired_CXXCH_1"/>
    <property type="match status" value="1"/>
</dbReference>
<dbReference type="eggNOG" id="ENOG5033FGE">
    <property type="taxonomic scope" value="Bacteria"/>
</dbReference>
<dbReference type="Gene3D" id="3.90.10.10">
    <property type="entry name" value="Cytochrome C3"/>
    <property type="match status" value="1"/>
</dbReference>
<evidence type="ECO:0000256" key="1">
    <source>
        <dbReference type="ARBA" id="ARBA00022729"/>
    </source>
</evidence>
<dbReference type="EMBL" id="CP002683">
    <property type="protein sequence ID" value="AEH45657.1"/>
    <property type="molecule type" value="Genomic_DNA"/>
</dbReference>
<protein>
    <submittedName>
        <fullName evidence="3">Cytochrome C family protein</fullName>
    </submittedName>
</protein>
<dbReference type="OrthoDB" id="5405400at2"/>
<dbReference type="Proteomes" id="UP000006793">
    <property type="component" value="Chromosome"/>
</dbReference>
<name>F8ABW5_THEID</name>
<reference evidence="4" key="1">
    <citation type="submission" date="2011-04" db="EMBL/GenBank/DDBJ databases">
        <title>The complete genome of Thermodesulfatator indicus DSM 15286.</title>
        <authorList>
            <person name="Lucas S."/>
            <person name="Copeland A."/>
            <person name="Lapidus A."/>
            <person name="Bruce D."/>
            <person name="Goodwin L."/>
            <person name="Pitluck S."/>
            <person name="Peters L."/>
            <person name="Kyrpides N."/>
            <person name="Mavromatis K."/>
            <person name="Pagani I."/>
            <person name="Ivanova N."/>
            <person name="Saunders L."/>
            <person name="Detter J.C."/>
            <person name="Tapia R."/>
            <person name="Han C."/>
            <person name="Land M."/>
            <person name="Hauser L."/>
            <person name="Markowitz V."/>
            <person name="Cheng J.-F."/>
            <person name="Hugenholtz P."/>
            <person name="Woyke T."/>
            <person name="Wu D."/>
            <person name="Spring S."/>
            <person name="Schroeder M."/>
            <person name="Brambilla E."/>
            <person name="Klenk H.-P."/>
            <person name="Eisen J.A."/>
        </authorList>
    </citation>
    <scope>NUCLEOTIDE SEQUENCE [LARGE SCALE GENOMIC DNA]</scope>
    <source>
        <strain evidence="4">DSM 15286 / JCM 11887 / CIR29812</strain>
    </source>
</reference>
<evidence type="ECO:0000313" key="4">
    <source>
        <dbReference type="Proteomes" id="UP000006793"/>
    </source>
</evidence>
<keyword evidence="4" id="KW-1185">Reference proteome</keyword>
<dbReference type="InterPro" id="IPR036280">
    <property type="entry name" value="Multihaem_cyt_sf"/>
</dbReference>
<dbReference type="KEGG" id="tid:Thein_1801"/>
<dbReference type="AlphaFoldDB" id="F8ABW5"/>
<feature type="domain" description="Doubled CXXCH motif" evidence="2">
    <location>
        <begin position="322"/>
        <end position="352"/>
    </location>
</feature>
<sequence length="352" mass="39664">MKLDTRYFFIFLPFLLIIFFVNDLWAKSCKECHPDNKIVSPGASFFHQPFLKHDCNVCHGGEEVSSNEKSLSKAVKWDNKHVFRGGKAYILLPTTVKSYDIAFEAPSLDFQKILSYSNASALPEDIEPVIEKVSLCNWEKYPWTEAGICVKTSIPCRVRIVCNGVSGSTSDENYYTYQIVPLAHAKINDFYSCKIEAQTYDGQIAAKNFKFKAVEVSKAKDSFAKTVAVNIYRSPLDEPILEIQADGQLTWRIGLLPKSNIKISNKPKDHPLIKSISWTSTNACYNCHSKNKLGVIHPVGVPLNYKMAQRNKDLPLFNGVISCATCHYPHASSNSYFLRKTGKNLCLSCHNK</sequence>
<proteinExistence type="predicted"/>
<gene>
    <name evidence="3" type="ordered locus">Thein_1801</name>
</gene>
<dbReference type="InterPro" id="IPR010177">
    <property type="entry name" value="Paired_CXXCH_1"/>
</dbReference>
<dbReference type="InParanoid" id="F8ABW5"/>
<organism evidence="3 4">
    <name type="scientific">Thermodesulfatator indicus (strain DSM 15286 / JCM 11887 / CIR29812)</name>
    <dbReference type="NCBI Taxonomy" id="667014"/>
    <lineage>
        <taxon>Bacteria</taxon>
        <taxon>Pseudomonadati</taxon>
        <taxon>Thermodesulfobacteriota</taxon>
        <taxon>Thermodesulfobacteria</taxon>
        <taxon>Thermodesulfobacteriales</taxon>
        <taxon>Thermodesulfatatoraceae</taxon>
        <taxon>Thermodesulfatator</taxon>
    </lineage>
</organism>
<dbReference type="HOGENOM" id="CLU_787395_0_0_0"/>
<evidence type="ECO:0000259" key="2">
    <source>
        <dbReference type="Pfam" id="PF09699"/>
    </source>
</evidence>
<dbReference type="STRING" id="667014.Thein_1801"/>
<dbReference type="Pfam" id="PF09699">
    <property type="entry name" value="Paired_CXXCH_1"/>
    <property type="match status" value="1"/>
</dbReference>
<evidence type="ECO:0000313" key="3">
    <source>
        <dbReference type="EMBL" id="AEH45657.1"/>
    </source>
</evidence>
<dbReference type="InterPro" id="IPR051829">
    <property type="entry name" value="Multiheme_Cytochr_ET"/>
</dbReference>